<dbReference type="GO" id="GO:0016757">
    <property type="term" value="F:glycosyltransferase activity"/>
    <property type="evidence" value="ECO:0007669"/>
    <property type="project" value="UniProtKB-KW"/>
</dbReference>
<keyword evidence="6" id="KW-1185">Reference proteome</keyword>
<dbReference type="STRING" id="1387353.BSF38_00472"/>
<accession>A0A1U7CJH7</accession>
<dbReference type="EC" id="2.4.1.-" evidence="5"/>
<dbReference type="AlphaFoldDB" id="A0A1U7CJH7"/>
<dbReference type="InterPro" id="IPR029044">
    <property type="entry name" value="Nucleotide-diphossugar_trans"/>
</dbReference>
<evidence type="ECO:0000256" key="3">
    <source>
        <dbReference type="ARBA" id="ARBA00022679"/>
    </source>
</evidence>
<protein>
    <submittedName>
        <fullName evidence="5">GT2 family glycosyltransferase</fullName>
        <ecNumber evidence="5">2.4.1.-</ecNumber>
    </submittedName>
</protein>
<evidence type="ECO:0000256" key="1">
    <source>
        <dbReference type="ARBA" id="ARBA00006739"/>
    </source>
</evidence>
<dbReference type="InterPro" id="IPR001173">
    <property type="entry name" value="Glyco_trans_2-like"/>
</dbReference>
<sequence>MESLSNGEKAGSVTPAGPFLDVDHDDRPLCSVVIPTYNGRALLETCLASIYRHLPCDPALPCEVVVVDNGSIDGTHDWLARAYPQVRVVRLDPNRGFCVAANTGIAAARGRFIQVLNDDTEVTSGWIEAGLEPFRDPTVGAVTPLVLVRSTPNRVDSAGDSYSLAGWPTKRGHGQPVERWSARPVEEVFGASGSSSFYRAEALQRVGGGFDPSLVSYYEDVDLGFRLRWAGYRVLFTPHCRILHEISATYDHRRPGLQRRIARNAELVFWSNLPAGKLATALVPHLGLLVAQGGWRMLRLRFLPFFLGKIDAVREIRHLQERRKVRAGLARQAVNRPHFPMSLGSLEDVVNHLRRPPETTSLRPQESRS</sequence>
<comment type="similarity">
    <text evidence="1">Belongs to the glycosyltransferase 2 family.</text>
</comment>
<evidence type="ECO:0000259" key="4">
    <source>
        <dbReference type="Pfam" id="PF00535"/>
    </source>
</evidence>
<gene>
    <name evidence="5" type="primary">pgaC</name>
    <name evidence="5" type="ORF">BSF38_00472</name>
</gene>
<keyword evidence="2 5" id="KW-0328">Glycosyltransferase</keyword>
<evidence type="ECO:0000256" key="2">
    <source>
        <dbReference type="ARBA" id="ARBA00022676"/>
    </source>
</evidence>
<dbReference type="KEGG" id="pbor:BSF38_00472"/>
<name>A0A1U7CJH7_9BACT</name>
<dbReference type="PANTHER" id="PTHR43179">
    <property type="entry name" value="RHAMNOSYLTRANSFERASE WBBL"/>
    <property type="match status" value="1"/>
</dbReference>
<feature type="domain" description="Glycosyltransferase 2-like" evidence="4">
    <location>
        <begin position="31"/>
        <end position="204"/>
    </location>
</feature>
<dbReference type="Gene3D" id="3.90.550.10">
    <property type="entry name" value="Spore Coat Polysaccharide Biosynthesis Protein SpsA, Chain A"/>
    <property type="match status" value="1"/>
</dbReference>
<dbReference type="PANTHER" id="PTHR43179:SF12">
    <property type="entry name" value="GALACTOFURANOSYLTRANSFERASE GLFT2"/>
    <property type="match status" value="1"/>
</dbReference>
<dbReference type="Proteomes" id="UP000186309">
    <property type="component" value="Chromosome"/>
</dbReference>
<dbReference type="RefSeq" id="WP_237170710.1">
    <property type="nucleotide sequence ID" value="NZ_CP019082.1"/>
</dbReference>
<proteinExistence type="inferred from homology"/>
<dbReference type="CDD" id="cd04186">
    <property type="entry name" value="GT_2_like_c"/>
    <property type="match status" value="1"/>
</dbReference>
<evidence type="ECO:0000313" key="6">
    <source>
        <dbReference type="Proteomes" id="UP000186309"/>
    </source>
</evidence>
<evidence type="ECO:0000313" key="5">
    <source>
        <dbReference type="EMBL" id="APW59058.1"/>
    </source>
</evidence>
<dbReference type="SUPFAM" id="SSF53448">
    <property type="entry name" value="Nucleotide-diphospho-sugar transferases"/>
    <property type="match status" value="1"/>
</dbReference>
<reference evidence="6" key="1">
    <citation type="submission" date="2016-12" db="EMBL/GenBank/DDBJ databases">
        <title>Comparative genomics of four Isosphaeraceae planctomycetes: a common pool of plasmids and glycoside hydrolase genes.</title>
        <authorList>
            <person name="Ivanova A."/>
        </authorList>
    </citation>
    <scope>NUCLEOTIDE SEQUENCE [LARGE SCALE GENOMIC DNA]</scope>
    <source>
        <strain evidence="6">PX4</strain>
    </source>
</reference>
<dbReference type="EMBL" id="CP019082">
    <property type="protein sequence ID" value="APW59058.1"/>
    <property type="molecule type" value="Genomic_DNA"/>
</dbReference>
<organism evidence="5 6">
    <name type="scientific">Paludisphaera borealis</name>
    <dbReference type="NCBI Taxonomy" id="1387353"/>
    <lineage>
        <taxon>Bacteria</taxon>
        <taxon>Pseudomonadati</taxon>
        <taxon>Planctomycetota</taxon>
        <taxon>Planctomycetia</taxon>
        <taxon>Isosphaerales</taxon>
        <taxon>Isosphaeraceae</taxon>
        <taxon>Paludisphaera</taxon>
    </lineage>
</organism>
<keyword evidence="3 5" id="KW-0808">Transferase</keyword>
<dbReference type="Pfam" id="PF00535">
    <property type="entry name" value="Glycos_transf_2"/>
    <property type="match status" value="1"/>
</dbReference>